<dbReference type="RefSeq" id="WP_153759394.1">
    <property type="nucleotide sequence ID" value="NZ_CP045851.1"/>
</dbReference>
<dbReference type="PRINTS" id="PR01506">
    <property type="entry name" value="TATBPROTEIN"/>
</dbReference>
<dbReference type="InterPro" id="IPR018448">
    <property type="entry name" value="TatB"/>
</dbReference>
<keyword evidence="11" id="KW-1185">Reference proteome</keyword>
<evidence type="ECO:0000256" key="8">
    <source>
        <dbReference type="ARBA" id="ARBA00023136"/>
    </source>
</evidence>
<feature type="compositionally biased region" description="Basic and acidic residues" evidence="9">
    <location>
        <begin position="74"/>
        <end position="90"/>
    </location>
</feature>
<dbReference type="EMBL" id="CP045851">
    <property type="protein sequence ID" value="QGG95286.1"/>
    <property type="molecule type" value="Genomic_DNA"/>
</dbReference>
<keyword evidence="6" id="KW-1133">Transmembrane helix</keyword>
<dbReference type="InterPro" id="IPR003369">
    <property type="entry name" value="TatA/B/E"/>
</dbReference>
<dbReference type="NCBIfam" id="TIGR01410">
    <property type="entry name" value="tatB"/>
    <property type="match status" value="1"/>
</dbReference>
<evidence type="ECO:0000256" key="6">
    <source>
        <dbReference type="ARBA" id="ARBA00022989"/>
    </source>
</evidence>
<keyword evidence="7" id="KW-0811">Translocation</keyword>
<gene>
    <name evidence="10" type="primary">tatB</name>
    <name evidence="10" type="ORF">GH723_09365</name>
</gene>
<keyword evidence="8" id="KW-0472">Membrane</keyword>
<organism evidence="10 11">
    <name type="scientific">Actinomarinicola tropica</name>
    <dbReference type="NCBI Taxonomy" id="2789776"/>
    <lineage>
        <taxon>Bacteria</taxon>
        <taxon>Bacillati</taxon>
        <taxon>Actinomycetota</taxon>
        <taxon>Acidimicrobiia</taxon>
        <taxon>Acidimicrobiales</taxon>
        <taxon>Iamiaceae</taxon>
        <taxon>Actinomarinicola</taxon>
    </lineage>
</organism>
<accession>A0A5Q2RLH5</accession>
<dbReference type="Gene3D" id="1.20.5.3310">
    <property type="match status" value="1"/>
</dbReference>
<keyword evidence="3" id="KW-1003">Cell membrane</keyword>
<proteinExistence type="predicted"/>
<dbReference type="Proteomes" id="UP000334019">
    <property type="component" value="Chromosome"/>
</dbReference>
<dbReference type="PANTHER" id="PTHR33162">
    <property type="entry name" value="SEC-INDEPENDENT PROTEIN TRANSLOCASE PROTEIN TATA, CHLOROPLASTIC"/>
    <property type="match status" value="1"/>
</dbReference>
<keyword evidence="5" id="KW-0653">Protein transport</keyword>
<sequence>MFNVGGGEVLVILLVALVVLGPDKLPGAVRKVGQVVSEVRKISAGFQAEMRTAMLDEDASRRIGGGDPPPPTTERPDDDPWSRLDTDRPE</sequence>
<dbReference type="PANTHER" id="PTHR33162:SF1">
    <property type="entry name" value="SEC-INDEPENDENT PROTEIN TRANSLOCASE PROTEIN TATA, CHLOROPLASTIC"/>
    <property type="match status" value="1"/>
</dbReference>
<evidence type="ECO:0000256" key="2">
    <source>
        <dbReference type="ARBA" id="ARBA00022448"/>
    </source>
</evidence>
<dbReference type="GO" id="GO:0016020">
    <property type="term" value="C:membrane"/>
    <property type="evidence" value="ECO:0007669"/>
    <property type="project" value="UniProtKB-SubCell"/>
</dbReference>
<keyword evidence="4" id="KW-0812">Transmembrane</keyword>
<comment type="subcellular location">
    <subcellularLocation>
        <location evidence="1">Membrane</location>
        <topology evidence="1">Single-pass membrane protein</topology>
    </subcellularLocation>
</comment>
<dbReference type="AlphaFoldDB" id="A0A5Q2RLH5"/>
<evidence type="ECO:0000256" key="1">
    <source>
        <dbReference type="ARBA" id="ARBA00004167"/>
    </source>
</evidence>
<dbReference type="GO" id="GO:0043953">
    <property type="term" value="P:protein transport by the Tat complex"/>
    <property type="evidence" value="ECO:0007669"/>
    <property type="project" value="InterPro"/>
</dbReference>
<protein>
    <submittedName>
        <fullName evidence="10">Twin-arginine translocase subunit TatB</fullName>
    </submittedName>
</protein>
<dbReference type="Pfam" id="PF02416">
    <property type="entry name" value="TatA_B_E"/>
    <property type="match status" value="1"/>
</dbReference>
<evidence type="ECO:0000313" key="10">
    <source>
        <dbReference type="EMBL" id="QGG95286.1"/>
    </source>
</evidence>
<reference evidence="10 11" key="1">
    <citation type="submission" date="2019-11" db="EMBL/GenBank/DDBJ databases">
        <authorList>
            <person name="He Y."/>
        </authorList>
    </citation>
    <scope>NUCLEOTIDE SEQUENCE [LARGE SCALE GENOMIC DNA]</scope>
    <source>
        <strain evidence="10 11">SCSIO 58843</strain>
    </source>
</reference>
<evidence type="ECO:0000313" key="11">
    <source>
        <dbReference type="Proteomes" id="UP000334019"/>
    </source>
</evidence>
<evidence type="ECO:0000256" key="5">
    <source>
        <dbReference type="ARBA" id="ARBA00022927"/>
    </source>
</evidence>
<name>A0A5Q2RLH5_9ACTN</name>
<keyword evidence="2" id="KW-0813">Transport</keyword>
<evidence type="ECO:0000256" key="7">
    <source>
        <dbReference type="ARBA" id="ARBA00023010"/>
    </source>
</evidence>
<dbReference type="GO" id="GO:0008320">
    <property type="term" value="F:protein transmembrane transporter activity"/>
    <property type="evidence" value="ECO:0007669"/>
    <property type="project" value="InterPro"/>
</dbReference>
<evidence type="ECO:0000256" key="3">
    <source>
        <dbReference type="ARBA" id="ARBA00022475"/>
    </source>
</evidence>
<feature type="region of interest" description="Disordered" evidence="9">
    <location>
        <begin position="53"/>
        <end position="90"/>
    </location>
</feature>
<evidence type="ECO:0000256" key="9">
    <source>
        <dbReference type="SAM" id="MobiDB-lite"/>
    </source>
</evidence>
<dbReference type="KEGG" id="atq:GH723_09365"/>
<evidence type="ECO:0000256" key="4">
    <source>
        <dbReference type="ARBA" id="ARBA00022692"/>
    </source>
</evidence>